<evidence type="ECO:0000256" key="5">
    <source>
        <dbReference type="ARBA" id="ARBA00023242"/>
    </source>
</evidence>
<dbReference type="Gene3D" id="3.30.160.60">
    <property type="entry name" value="Classic Zinc Finger"/>
    <property type="match status" value="1"/>
</dbReference>
<dbReference type="PROSITE" id="PS00028">
    <property type="entry name" value="ZINC_FINGER_C2H2_1"/>
    <property type="match status" value="2"/>
</dbReference>
<evidence type="ECO:0000256" key="2">
    <source>
        <dbReference type="ARBA" id="ARBA00022723"/>
    </source>
</evidence>
<dbReference type="InterPro" id="IPR051643">
    <property type="entry name" value="Transcr_Reg_ZincFinger"/>
</dbReference>
<feature type="compositionally biased region" description="Polar residues" evidence="6">
    <location>
        <begin position="17"/>
        <end position="41"/>
    </location>
</feature>
<evidence type="ECO:0000313" key="9">
    <source>
        <dbReference type="Proteomes" id="UP001279410"/>
    </source>
</evidence>
<evidence type="ECO:0000313" key="8">
    <source>
        <dbReference type="EMBL" id="GLD65398.1"/>
    </source>
</evidence>
<dbReference type="GO" id="GO:0000978">
    <property type="term" value="F:RNA polymerase II cis-regulatory region sequence-specific DNA binding"/>
    <property type="evidence" value="ECO:0007669"/>
    <property type="project" value="TreeGrafter"/>
</dbReference>
<dbReference type="GO" id="GO:0000981">
    <property type="term" value="F:DNA-binding transcription factor activity, RNA polymerase II-specific"/>
    <property type="evidence" value="ECO:0007669"/>
    <property type="project" value="TreeGrafter"/>
</dbReference>
<gene>
    <name evidence="8" type="ORF">AKAME5_001686800</name>
</gene>
<dbReference type="Proteomes" id="UP001279410">
    <property type="component" value="Unassembled WGS sequence"/>
</dbReference>
<evidence type="ECO:0000256" key="3">
    <source>
        <dbReference type="ARBA" id="ARBA00022771"/>
    </source>
</evidence>
<evidence type="ECO:0000256" key="6">
    <source>
        <dbReference type="SAM" id="MobiDB-lite"/>
    </source>
</evidence>
<reference evidence="8" key="1">
    <citation type="submission" date="2022-08" db="EMBL/GenBank/DDBJ databases">
        <title>Genome sequencing of akame (Lates japonicus).</title>
        <authorList>
            <person name="Hashiguchi Y."/>
            <person name="Takahashi H."/>
        </authorList>
    </citation>
    <scope>NUCLEOTIDE SEQUENCE</scope>
    <source>
        <strain evidence="8">Kochi</strain>
    </source>
</reference>
<dbReference type="GO" id="GO:0005634">
    <property type="term" value="C:nucleus"/>
    <property type="evidence" value="ECO:0007669"/>
    <property type="project" value="UniProtKB-SubCell"/>
</dbReference>
<evidence type="ECO:0000256" key="1">
    <source>
        <dbReference type="ARBA" id="ARBA00004123"/>
    </source>
</evidence>
<keyword evidence="5" id="KW-0539">Nucleus</keyword>
<dbReference type="PANTHER" id="PTHR24396:SF25">
    <property type="entry name" value="ZINC FINGER PROTEIN 644"/>
    <property type="match status" value="1"/>
</dbReference>
<comment type="caution">
    <text evidence="8">The sequence shown here is derived from an EMBL/GenBank/DDBJ whole genome shotgun (WGS) entry which is preliminary data.</text>
</comment>
<dbReference type="EMBL" id="BRZM01000079">
    <property type="protein sequence ID" value="GLD65398.1"/>
    <property type="molecule type" value="Genomic_DNA"/>
</dbReference>
<protein>
    <submittedName>
        <fullName evidence="8">Zinc finger protein 644-like isoform X1</fullName>
    </submittedName>
</protein>
<keyword evidence="4" id="KW-0862">Zinc</keyword>
<dbReference type="InterPro" id="IPR013087">
    <property type="entry name" value="Znf_C2H2_type"/>
</dbReference>
<evidence type="ECO:0000256" key="4">
    <source>
        <dbReference type="ARBA" id="ARBA00022833"/>
    </source>
</evidence>
<feature type="region of interest" description="Disordered" evidence="6">
    <location>
        <begin position="1"/>
        <end position="65"/>
    </location>
</feature>
<feature type="domain" description="C2H2-type" evidence="7">
    <location>
        <begin position="176"/>
        <end position="198"/>
    </location>
</feature>
<evidence type="ECO:0000259" key="7">
    <source>
        <dbReference type="PROSITE" id="PS00028"/>
    </source>
</evidence>
<sequence>MSDLKPNVQEDKEVESVSASPGRTQEPLQSHTFSLKNNAAGLSSDEHENPLNGTQPNPFVYSSVPAVPHAGNSLPSGTLVNGPGSHPTSEVHCVLNKGTVLSNNVLDAVWQVEKDTSPEVLPPPSELQSDAWKNTAGPAVKTLATQPGVNTPQSHSEENESKLAYSTLSVVEHKPCPYCPAMFESGVGLSNHVRGHLHRVGLSYNARHMVSPEQVALRDHQPRTRRRIRTGTRKMRKAVKPETQGEHTCPLCWGWFDTKTGLSNHVRGHLKRIGRSITSTSKSPLCILNELLQDKKEHRNILQVLNKSQFPPQPSVSQKFISSSGLVLMRAALPVKIQYEMRSPHPIGDRLVPKQEEHAFSESSKAQTGIKASSSTLVELLKTRGDSMELTARNDQDAYATRKLCGMTKEYREETQITSVEPNWTCGECDSDKICIQCNSNVPAAVSLSGHLQAYACRKRIAVFEEPGYDYKQKKPRPRPGLKKKILPCLNAQIYTLTCRFCDLVFRALSIQEDWIKHTGTFCTNVLTPGTGMVEVWSAIR</sequence>
<comment type="subcellular location">
    <subcellularLocation>
        <location evidence="1">Nucleus</location>
    </subcellularLocation>
</comment>
<accession>A0AAD3N291</accession>
<proteinExistence type="predicted"/>
<keyword evidence="2" id="KW-0479">Metal-binding</keyword>
<name>A0AAD3N291_LATJO</name>
<feature type="domain" description="C2H2-type" evidence="7">
    <location>
        <begin position="249"/>
        <end position="269"/>
    </location>
</feature>
<dbReference type="Pfam" id="PF23015">
    <property type="entry name" value="zf-WIZ"/>
    <property type="match status" value="1"/>
</dbReference>
<dbReference type="PANTHER" id="PTHR24396">
    <property type="entry name" value="ZINC FINGER PROTEIN"/>
    <property type="match status" value="1"/>
</dbReference>
<dbReference type="SMART" id="SM00355">
    <property type="entry name" value="ZnF_C2H2"/>
    <property type="match status" value="2"/>
</dbReference>
<dbReference type="GO" id="GO:0008270">
    <property type="term" value="F:zinc ion binding"/>
    <property type="evidence" value="ECO:0007669"/>
    <property type="project" value="UniProtKB-KW"/>
</dbReference>
<organism evidence="8 9">
    <name type="scientific">Lates japonicus</name>
    <name type="common">Japanese lates</name>
    <dbReference type="NCBI Taxonomy" id="270547"/>
    <lineage>
        <taxon>Eukaryota</taxon>
        <taxon>Metazoa</taxon>
        <taxon>Chordata</taxon>
        <taxon>Craniata</taxon>
        <taxon>Vertebrata</taxon>
        <taxon>Euteleostomi</taxon>
        <taxon>Actinopterygii</taxon>
        <taxon>Neopterygii</taxon>
        <taxon>Teleostei</taxon>
        <taxon>Neoteleostei</taxon>
        <taxon>Acanthomorphata</taxon>
        <taxon>Carangaria</taxon>
        <taxon>Carangaria incertae sedis</taxon>
        <taxon>Centropomidae</taxon>
        <taxon>Lates</taxon>
    </lineage>
</organism>
<keyword evidence="3" id="KW-0863">Zinc-finger</keyword>
<dbReference type="AlphaFoldDB" id="A0AAD3N291"/>
<keyword evidence="9" id="KW-1185">Reference proteome</keyword>
<dbReference type="InterPro" id="IPR055125">
    <property type="entry name" value="Wiz_C_Znf"/>
</dbReference>